<dbReference type="RefSeq" id="WP_252593060.1">
    <property type="nucleotide sequence ID" value="NZ_CP099489.1"/>
</dbReference>
<dbReference type="SUPFAM" id="SSF52096">
    <property type="entry name" value="ClpP/crotonase"/>
    <property type="match status" value="1"/>
</dbReference>
<dbReference type="NCBIfam" id="NF005699">
    <property type="entry name" value="PRK07509.1"/>
    <property type="match status" value="1"/>
</dbReference>
<protein>
    <submittedName>
        <fullName evidence="3">Crotonase/enoyl-CoA hydratase family protein</fullName>
    </submittedName>
</protein>
<dbReference type="PROSITE" id="PS00166">
    <property type="entry name" value="ENOYL_COA_HYDRATASE"/>
    <property type="match status" value="1"/>
</dbReference>
<dbReference type="PANTHER" id="PTHR43149:SF1">
    <property type="entry name" value="DELTA(3,5)-DELTA(2,4)-DIENOYL-COA ISOMERASE, MITOCHONDRIAL"/>
    <property type="match status" value="1"/>
</dbReference>
<dbReference type="Gene3D" id="3.90.226.10">
    <property type="entry name" value="2-enoyl-CoA Hydratase, Chain A, domain 1"/>
    <property type="match status" value="1"/>
</dbReference>
<dbReference type="EMBL" id="CP099489">
    <property type="protein sequence ID" value="USQ79920.1"/>
    <property type="molecule type" value="Genomic_DNA"/>
</dbReference>
<sequence length="271" mass="29392">MTERTAPAAHITCRIDGPVARVSLNRPDKLNALTLDMLDALARTAHELRADRDVRAVILQGEGESFCAGLDFASTLADRPGLTRAFLPRPWRGTNTFQEAGYGFRRLPVPVIAAVHGNCLGGGLQIALGADFRFTTPDARWSVLEGKWGLIPDMSGIRTLADQIGMAQAKRLTMTAEIIDGTEADRLGLAIVTADPAAAADELAASLLTRSPDALAAAKRLFEGSWNASARTTFGRERREQLRLLLTPNTARARKAAFGREHAEFLNRARH</sequence>
<keyword evidence="4" id="KW-1185">Reference proteome</keyword>
<dbReference type="Pfam" id="PF00378">
    <property type="entry name" value="ECH_1"/>
    <property type="match status" value="1"/>
</dbReference>
<dbReference type="Proteomes" id="UP001056455">
    <property type="component" value="Chromosome"/>
</dbReference>
<evidence type="ECO:0000256" key="1">
    <source>
        <dbReference type="ARBA" id="ARBA00005254"/>
    </source>
</evidence>
<organism evidence="3 4">
    <name type="scientific">Ornithinimicrobium faecis</name>
    <dbReference type="NCBI Taxonomy" id="2934158"/>
    <lineage>
        <taxon>Bacteria</taxon>
        <taxon>Bacillati</taxon>
        <taxon>Actinomycetota</taxon>
        <taxon>Actinomycetes</taxon>
        <taxon>Micrococcales</taxon>
        <taxon>Ornithinimicrobiaceae</taxon>
        <taxon>Ornithinimicrobium</taxon>
    </lineage>
</organism>
<accession>A0ABY4YTX6</accession>
<evidence type="ECO:0000313" key="3">
    <source>
        <dbReference type="EMBL" id="USQ79920.1"/>
    </source>
</evidence>
<evidence type="ECO:0000313" key="4">
    <source>
        <dbReference type="Proteomes" id="UP001056455"/>
    </source>
</evidence>
<dbReference type="PANTHER" id="PTHR43149">
    <property type="entry name" value="ENOYL-COA HYDRATASE"/>
    <property type="match status" value="1"/>
</dbReference>
<dbReference type="InterPro" id="IPR001753">
    <property type="entry name" value="Enoyl-CoA_hydra/iso"/>
</dbReference>
<dbReference type="InterPro" id="IPR018376">
    <property type="entry name" value="Enoyl-CoA_hyd/isom_CS"/>
</dbReference>
<gene>
    <name evidence="3" type="ORF">NF556_20425</name>
</gene>
<comment type="similarity">
    <text evidence="1 2">Belongs to the enoyl-CoA hydratase/isomerase family.</text>
</comment>
<evidence type="ECO:0000256" key="2">
    <source>
        <dbReference type="RuleBase" id="RU003707"/>
    </source>
</evidence>
<dbReference type="InterPro" id="IPR045002">
    <property type="entry name" value="Ech1-like"/>
</dbReference>
<name>A0ABY4YTX6_9MICO</name>
<dbReference type="CDD" id="cd06558">
    <property type="entry name" value="crotonase-like"/>
    <property type="match status" value="1"/>
</dbReference>
<reference evidence="3" key="1">
    <citation type="submission" date="2022-06" db="EMBL/GenBank/DDBJ databases">
        <title>Ornithinimicrobium HY1793.</title>
        <authorList>
            <person name="Huang Y."/>
        </authorList>
    </citation>
    <scope>NUCLEOTIDE SEQUENCE</scope>
    <source>
        <strain evidence="3">HY1793</strain>
    </source>
</reference>
<dbReference type="InterPro" id="IPR029045">
    <property type="entry name" value="ClpP/crotonase-like_dom_sf"/>
</dbReference>
<proteinExistence type="inferred from homology"/>